<protein>
    <submittedName>
        <fullName evidence="1">Uncharacterized protein</fullName>
    </submittedName>
</protein>
<proteinExistence type="predicted"/>
<gene>
    <name evidence="1" type="ORF">SAMN04488101_102227</name>
</gene>
<dbReference type="EMBL" id="FWYB01000002">
    <property type="protein sequence ID" value="SMC69621.1"/>
    <property type="molecule type" value="Genomic_DNA"/>
</dbReference>
<evidence type="ECO:0000313" key="2">
    <source>
        <dbReference type="Proteomes" id="UP000192678"/>
    </source>
</evidence>
<evidence type="ECO:0000313" key="1">
    <source>
        <dbReference type="EMBL" id="SMC69621.1"/>
    </source>
</evidence>
<dbReference type="STRING" id="475255.SAMN04488101_102227"/>
<dbReference type="Proteomes" id="UP000192678">
    <property type="component" value="Unassembled WGS sequence"/>
</dbReference>
<dbReference type="AlphaFoldDB" id="A0A1W2BA05"/>
<keyword evidence="2" id="KW-1185">Reference proteome</keyword>
<name>A0A1W2BA05_9SPHI</name>
<sequence length="85" mass="9908">MFISREVNAFRLFLCDKFRYQYDTPSYLRPFGGNIGCTGLKKRGVGGWGVWGTIYHPGVLYCEMGRQIGLLWLMMWLVQSRETYA</sequence>
<accession>A0A1W2BA05</accession>
<organism evidence="1 2">
    <name type="scientific">Pedobacter nyackensis</name>
    <dbReference type="NCBI Taxonomy" id="475255"/>
    <lineage>
        <taxon>Bacteria</taxon>
        <taxon>Pseudomonadati</taxon>
        <taxon>Bacteroidota</taxon>
        <taxon>Sphingobacteriia</taxon>
        <taxon>Sphingobacteriales</taxon>
        <taxon>Sphingobacteriaceae</taxon>
        <taxon>Pedobacter</taxon>
    </lineage>
</organism>
<reference evidence="1 2" key="1">
    <citation type="submission" date="2017-04" db="EMBL/GenBank/DDBJ databases">
        <authorList>
            <person name="Afonso C.L."/>
            <person name="Miller P.J."/>
            <person name="Scott M.A."/>
            <person name="Spackman E."/>
            <person name="Goraichik I."/>
            <person name="Dimitrov K.M."/>
            <person name="Suarez D.L."/>
            <person name="Swayne D.E."/>
        </authorList>
    </citation>
    <scope>NUCLEOTIDE SEQUENCE [LARGE SCALE GENOMIC DNA]</scope>
    <source>
        <strain evidence="1 2">DSM 19625</strain>
    </source>
</reference>